<name>A0ABX5J056_9GAMM</name>
<feature type="domain" description="NADH:flavin oxidoreductase/NADH oxidase N-terminal" evidence="10">
    <location>
        <begin position="111"/>
        <end position="436"/>
    </location>
</feature>
<dbReference type="Gene3D" id="3.40.50.720">
    <property type="entry name" value="NAD(P)-binding Rossmann-like Domain"/>
    <property type="match status" value="1"/>
</dbReference>
<protein>
    <submittedName>
        <fullName evidence="12">NADPH-dependent 2,4-dienoyl-CoA reductase</fullName>
        <ecNumber evidence="12">1.3.1.34</ecNumber>
    </submittedName>
</protein>
<dbReference type="PANTHER" id="PTHR42917">
    <property type="entry name" value="2,4-DIENOYL-COA REDUCTASE"/>
    <property type="match status" value="1"/>
</dbReference>
<dbReference type="InterPro" id="IPR051793">
    <property type="entry name" value="NADH:flavin_oxidoreductase"/>
</dbReference>
<keyword evidence="8" id="KW-0408">Iron</keyword>
<evidence type="ECO:0000256" key="5">
    <source>
        <dbReference type="ARBA" id="ARBA00022643"/>
    </source>
</evidence>
<comment type="cofactor">
    <cofactor evidence="2">
        <name>[4Fe-4S] cluster</name>
        <dbReference type="ChEBI" id="CHEBI:49883"/>
    </cofactor>
</comment>
<evidence type="ECO:0000259" key="11">
    <source>
        <dbReference type="Pfam" id="PF07992"/>
    </source>
</evidence>
<dbReference type="Proteomes" id="UP000241895">
    <property type="component" value="Unassembled WGS sequence"/>
</dbReference>
<dbReference type="InterPro" id="IPR001155">
    <property type="entry name" value="OxRdtase_FMN_N"/>
</dbReference>
<organism evidence="12 13">
    <name type="scientific">Halomonas litopenaei</name>
    <dbReference type="NCBI Taxonomy" id="2109328"/>
    <lineage>
        <taxon>Bacteria</taxon>
        <taxon>Pseudomonadati</taxon>
        <taxon>Pseudomonadota</taxon>
        <taxon>Gammaproteobacteria</taxon>
        <taxon>Oceanospirillales</taxon>
        <taxon>Halomonadaceae</taxon>
        <taxon>Halomonas</taxon>
    </lineage>
</organism>
<feature type="domain" description="FAD/NAD(P)-binding" evidence="11">
    <location>
        <begin position="482"/>
        <end position="747"/>
    </location>
</feature>
<keyword evidence="7 12" id="KW-0560">Oxidoreductase</keyword>
<dbReference type="Gene3D" id="3.50.50.60">
    <property type="entry name" value="FAD/NAD(P)-binding domain"/>
    <property type="match status" value="1"/>
</dbReference>
<proteinExistence type="inferred from homology"/>
<evidence type="ECO:0000259" key="10">
    <source>
        <dbReference type="Pfam" id="PF00724"/>
    </source>
</evidence>
<evidence type="ECO:0000256" key="8">
    <source>
        <dbReference type="ARBA" id="ARBA00023004"/>
    </source>
</evidence>
<dbReference type="Pfam" id="PF00724">
    <property type="entry name" value="Oxidored_FMN"/>
    <property type="match status" value="1"/>
</dbReference>
<dbReference type="Pfam" id="PF07992">
    <property type="entry name" value="Pyr_redox_2"/>
    <property type="match status" value="1"/>
</dbReference>
<dbReference type="EMBL" id="PXNS01000001">
    <property type="protein sequence ID" value="PTL96199.1"/>
    <property type="molecule type" value="Genomic_DNA"/>
</dbReference>
<evidence type="ECO:0000313" key="12">
    <source>
        <dbReference type="EMBL" id="PTL96199.1"/>
    </source>
</evidence>
<dbReference type="SUPFAM" id="SSF51395">
    <property type="entry name" value="FMN-linked oxidoreductases"/>
    <property type="match status" value="1"/>
</dbReference>
<accession>A0ABX5J056</accession>
<evidence type="ECO:0000256" key="6">
    <source>
        <dbReference type="ARBA" id="ARBA00022723"/>
    </source>
</evidence>
<dbReference type="GO" id="GO:0008670">
    <property type="term" value="F:2,4-dienoyl-CoA reductase (NADPH) activity"/>
    <property type="evidence" value="ECO:0007669"/>
    <property type="project" value="UniProtKB-EC"/>
</dbReference>
<gene>
    <name evidence="12" type="primary">fadH</name>
    <name evidence="12" type="ORF">C6W88_02065</name>
</gene>
<dbReference type="InterPro" id="IPR036188">
    <property type="entry name" value="FAD/NAD-bd_sf"/>
</dbReference>
<evidence type="ECO:0000313" key="13">
    <source>
        <dbReference type="Proteomes" id="UP000241895"/>
    </source>
</evidence>
<dbReference type="CDD" id="cd02930">
    <property type="entry name" value="DCR_FMN"/>
    <property type="match status" value="1"/>
</dbReference>
<dbReference type="InterPro" id="IPR013785">
    <property type="entry name" value="Aldolase_TIM"/>
</dbReference>
<evidence type="ECO:0000256" key="9">
    <source>
        <dbReference type="ARBA" id="ARBA00023014"/>
    </source>
</evidence>
<evidence type="ECO:0000256" key="3">
    <source>
        <dbReference type="ARBA" id="ARBA00011048"/>
    </source>
</evidence>
<keyword evidence="6" id="KW-0479">Metal-binding</keyword>
<reference evidence="12 13" key="1">
    <citation type="submission" date="2018-03" db="EMBL/GenBank/DDBJ databases">
        <authorList>
            <person name="Zhou J."/>
            <person name="Li X."/>
            <person name="Xue M."/>
            <person name="Yin J."/>
        </authorList>
    </citation>
    <scope>NUCLEOTIDE SEQUENCE [LARGE SCALE GENOMIC DNA]</scope>
    <source>
        <strain evidence="12 13">SYSU ZJ2214</strain>
    </source>
</reference>
<dbReference type="InterPro" id="IPR023753">
    <property type="entry name" value="FAD/NAD-binding_dom"/>
</dbReference>
<keyword evidence="9" id="KW-0411">Iron-sulfur</keyword>
<keyword evidence="5" id="KW-0288">FMN</keyword>
<comment type="similarity">
    <text evidence="3">In the N-terminal section; belongs to the NADH:flavin oxidoreductase/NADH oxidase family.</text>
</comment>
<sequence>MCVRSAVVDEGCLEGYAESCSRRAIPGAVSGALSRALSRAIPGAGQKETFARRCVLRAFSSRGVAEGGLLSYSCLKLVDEWRQLCERAIRHRQQQRAACAAKDRPVTAYPQLFTPLRLGHLSLPNRVLMGSMHTNLEEAPRGFERLAAFYAERAREGVALIVTGGIAPNAEGAVFQGASQLTSEDQLEGHRQVVEAVHAEGGRICMQILHAGRYAYSPELVAPSAIQAPINPFVPRELTDEDVERQIDDYVRCARLAQQAGYDGVEIMGSEGYLINQFICRRTNQRQDRWGGDFDNRCRFALEILRRVRAAVGDRFLLIYRLSMIDLVEDGSTHDEVIALGRAVEAAGADVINTGIGWHEARVPTIVTSVPRAAFTEVSRRMRQAVTIPLITTNRINMPEVAERVLAEGHADMVSMARPLLADPAWVAKARGDRADEINTCIACNQACLDHTFQGKLTSCLVNPRACHETELSLEAAATPQTVAVVGGGPAGLATAVSAAERGHRVTLFERQASLGGQFNFARRIPGKEEFDETLRYFRVMLDKTGVDVRLSCEATVADLEGFDHVVLATGVRPRQLQLPGADHASVLSYAEAIESPGRVGRRVAIIGAGGIGFDVAELLTHVAPGDDPLAEWCDEWGVDLAVSAPGGLKPAQRPESPREVFLLQRKSSKPGKGLGTTSGWVHRASLRHRGVQAIPGCEYQRIDDQGLHLSVDGEERTLAVDSVVVCAGQESVRELVAPLEAAGVRVSIIGGADKAAELDAKRAIDQGVRLAASL</sequence>
<dbReference type="PRINTS" id="PR00368">
    <property type="entry name" value="FADPNR"/>
</dbReference>
<evidence type="ECO:0000256" key="7">
    <source>
        <dbReference type="ARBA" id="ARBA00023002"/>
    </source>
</evidence>
<evidence type="ECO:0000256" key="2">
    <source>
        <dbReference type="ARBA" id="ARBA00001966"/>
    </source>
</evidence>
<evidence type="ECO:0000256" key="1">
    <source>
        <dbReference type="ARBA" id="ARBA00001917"/>
    </source>
</evidence>
<keyword evidence="13" id="KW-1185">Reference proteome</keyword>
<dbReference type="SUPFAM" id="SSF51905">
    <property type="entry name" value="FAD/NAD(P)-binding domain"/>
    <property type="match status" value="1"/>
</dbReference>
<keyword evidence="4" id="KW-0285">Flavoprotein</keyword>
<evidence type="ECO:0000256" key="4">
    <source>
        <dbReference type="ARBA" id="ARBA00022630"/>
    </source>
</evidence>
<comment type="cofactor">
    <cofactor evidence="1">
        <name>FMN</name>
        <dbReference type="ChEBI" id="CHEBI:58210"/>
    </cofactor>
</comment>
<dbReference type="SUPFAM" id="SSF51971">
    <property type="entry name" value="Nucleotide-binding domain"/>
    <property type="match status" value="1"/>
</dbReference>
<dbReference type="PANTHER" id="PTHR42917:SF2">
    <property type="entry name" value="2,4-DIENOYL-COA REDUCTASE [(2E)-ENOYL-COA-PRODUCING]"/>
    <property type="match status" value="1"/>
</dbReference>
<dbReference type="Gene3D" id="3.20.20.70">
    <property type="entry name" value="Aldolase class I"/>
    <property type="match status" value="1"/>
</dbReference>
<dbReference type="EC" id="1.3.1.34" evidence="12"/>
<comment type="caution">
    <text evidence="12">The sequence shown here is derived from an EMBL/GenBank/DDBJ whole genome shotgun (WGS) entry which is preliminary data.</text>
</comment>